<sequence length="355" mass="39637">MHSSKSLFLEIKKMNLQKEFPFQFITTQEFPGLPLKFNNQIQGFVLLAKQNSSISQNLKDFLSLKKDSNILTLVCSIIDKIDASELVIIKKLLPNLSHIANFGVGFNNIDVKSAKELGIRVTNTPGVLTNATADIALTLLLCVTRRIGEGYLIMKENGKYPGWSPTYMLGSSLQNKTLGIVGYGQIGKAFAKRVQALGMKCVALKSSQWSHLENKVNDIERLEEEEFLKSIDVLSLNCPLSEHSKKWLNFKRISMIKAGSFVINTARGELIDEQALADALNSNHLAGAGLDVFCNEPNLSLELQNSKNLFVIPHLGSATHETRRAMGERVFEAIKSHYIERYEKHETGVLLFQVN</sequence>
<evidence type="ECO:0000256" key="2">
    <source>
        <dbReference type="ARBA" id="ARBA00023027"/>
    </source>
</evidence>
<evidence type="ECO:0000313" key="7">
    <source>
        <dbReference type="Proteomes" id="UP000442694"/>
    </source>
</evidence>
<dbReference type="SUPFAM" id="SSF51735">
    <property type="entry name" value="NAD(P)-binding Rossmann-fold domains"/>
    <property type="match status" value="1"/>
</dbReference>
<dbReference type="AlphaFoldDB" id="A0A833JCQ7"/>
<dbReference type="GO" id="GO:0030267">
    <property type="term" value="F:glyoxylate reductase (NADPH) activity"/>
    <property type="evidence" value="ECO:0007669"/>
    <property type="project" value="TreeGrafter"/>
</dbReference>
<proteinExistence type="inferred from homology"/>
<evidence type="ECO:0000259" key="5">
    <source>
        <dbReference type="Pfam" id="PF02826"/>
    </source>
</evidence>
<keyword evidence="2" id="KW-0520">NAD</keyword>
<dbReference type="InterPro" id="IPR006139">
    <property type="entry name" value="D-isomer_2_OHA_DH_cat_dom"/>
</dbReference>
<dbReference type="SUPFAM" id="SSF52283">
    <property type="entry name" value="Formate/glycerate dehydrogenase catalytic domain-like"/>
    <property type="match status" value="1"/>
</dbReference>
<feature type="domain" description="D-isomer specific 2-hydroxyacid dehydrogenase NAD-binding" evidence="5">
    <location>
        <begin position="138"/>
        <end position="316"/>
    </location>
</feature>
<protein>
    <recommendedName>
        <fullName evidence="8">Glyoxylate reductase</fullName>
    </recommendedName>
</protein>
<dbReference type="Proteomes" id="UP000442694">
    <property type="component" value="Unassembled WGS sequence"/>
</dbReference>
<dbReference type="PANTHER" id="PTHR10996:SF178">
    <property type="entry name" value="2-HYDROXYACID DEHYDROGENASE YGL185C-RELATED"/>
    <property type="match status" value="1"/>
</dbReference>
<dbReference type="Pfam" id="PF00389">
    <property type="entry name" value="2-Hacid_dh"/>
    <property type="match status" value="1"/>
</dbReference>
<dbReference type="InterPro" id="IPR006140">
    <property type="entry name" value="D-isomer_DH_NAD-bd"/>
</dbReference>
<dbReference type="GO" id="GO:0051287">
    <property type="term" value="F:NAD binding"/>
    <property type="evidence" value="ECO:0007669"/>
    <property type="project" value="InterPro"/>
</dbReference>
<evidence type="ECO:0000259" key="4">
    <source>
        <dbReference type="Pfam" id="PF00389"/>
    </source>
</evidence>
<accession>A0A833JCQ7</accession>
<name>A0A833JCQ7_9BACT</name>
<evidence type="ECO:0000256" key="3">
    <source>
        <dbReference type="RuleBase" id="RU003719"/>
    </source>
</evidence>
<reference evidence="6 7" key="1">
    <citation type="submission" date="2019-10" db="EMBL/GenBank/DDBJ databases">
        <title>New genus of Silvanigrellaceae.</title>
        <authorList>
            <person name="Pitt A."/>
            <person name="Hahn M.W."/>
        </authorList>
    </citation>
    <scope>NUCLEOTIDE SEQUENCE [LARGE SCALE GENOMIC DNA]</scope>
    <source>
        <strain evidence="6 7">33A1-SZDP</strain>
    </source>
</reference>
<dbReference type="GO" id="GO:0005829">
    <property type="term" value="C:cytosol"/>
    <property type="evidence" value="ECO:0007669"/>
    <property type="project" value="TreeGrafter"/>
</dbReference>
<keyword evidence="7" id="KW-1185">Reference proteome</keyword>
<dbReference type="EMBL" id="WFLN01000012">
    <property type="protein sequence ID" value="KAB8027392.1"/>
    <property type="molecule type" value="Genomic_DNA"/>
</dbReference>
<gene>
    <name evidence="6" type="ORF">GCL57_14445</name>
</gene>
<comment type="similarity">
    <text evidence="3">Belongs to the D-isomer specific 2-hydroxyacid dehydrogenase family.</text>
</comment>
<dbReference type="Pfam" id="PF02826">
    <property type="entry name" value="2-Hacid_dh_C"/>
    <property type="match status" value="1"/>
</dbReference>
<feature type="domain" description="D-isomer specific 2-hydroxyacid dehydrogenase catalytic" evidence="4">
    <location>
        <begin position="88"/>
        <end position="337"/>
    </location>
</feature>
<evidence type="ECO:0008006" key="8">
    <source>
        <dbReference type="Google" id="ProtNLM"/>
    </source>
</evidence>
<keyword evidence="1 3" id="KW-0560">Oxidoreductase</keyword>
<dbReference type="InterPro" id="IPR050223">
    <property type="entry name" value="D-isomer_2-hydroxyacid_DH"/>
</dbReference>
<organism evidence="6 7">
    <name type="scientific">Fluviispira multicolorata</name>
    <dbReference type="NCBI Taxonomy" id="2654512"/>
    <lineage>
        <taxon>Bacteria</taxon>
        <taxon>Pseudomonadati</taxon>
        <taxon>Bdellovibrionota</taxon>
        <taxon>Oligoflexia</taxon>
        <taxon>Silvanigrellales</taxon>
        <taxon>Silvanigrellaceae</taxon>
        <taxon>Fluviispira</taxon>
    </lineage>
</organism>
<dbReference type="Gene3D" id="3.40.50.720">
    <property type="entry name" value="NAD(P)-binding Rossmann-like Domain"/>
    <property type="match status" value="2"/>
</dbReference>
<dbReference type="GO" id="GO:0016618">
    <property type="term" value="F:hydroxypyruvate reductase [NAD(P)H] activity"/>
    <property type="evidence" value="ECO:0007669"/>
    <property type="project" value="TreeGrafter"/>
</dbReference>
<comment type="caution">
    <text evidence="6">The sequence shown here is derived from an EMBL/GenBank/DDBJ whole genome shotgun (WGS) entry which is preliminary data.</text>
</comment>
<dbReference type="InterPro" id="IPR036291">
    <property type="entry name" value="NAD(P)-bd_dom_sf"/>
</dbReference>
<evidence type="ECO:0000313" key="6">
    <source>
        <dbReference type="EMBL" id="KAB8027392.1"/>
    </source>
</evidence>
<dbReference type="PANTHER" id="PTHR10996">
    <property type="entry name" value="2-HYDROXYACID DEHYDROGENASE-RELATED"/>
    <property type="match status" value="1"/>
</dbReference>
<evidence type="ECO:0000256" key="1">
    <source>
        <dbReference type="ARBA" id="ARBA00023002"/>
    </source>
</evidence>